<dbReference type="SUPFAM" id="SSF82649">
    <property type="entry name" value="SufE/NifU"/>
    <property type="match status" value="1"/>
</dbReference>
<organism evidence="2 3">
    <name type="scientific">Grimontia marina</name>
    <dbReference type="NCBI Taxonomy" id="646534"/>
    <lineage>
        <taxon>Bacteria</taxon>
        <taxon>Pseudomonadati</taxon>
        <taxon>Pseudomonadota</taxon>
        <taxon>Gammaproteobacteria</taxon>
        <taxon>Vibrionales</taxon>
        <taxon>Vibrionaceae</taxon>
        <taxon>Grimontia</taxon>
    </lineage>
</organism>
<reference evidence="3" key="1">
    <citation type="submission" date="2016-02" db="EMBL/GenBank/DDBJ databases">
        <authorList>
            <person name="Rodrigo-Torres Lidia"/>
            <person name="Arahal R.David."/>
        </authorList>
    </citation>
    <scope>NUCLEOTIDE SEQUENCE [LARGE SCALE GENOMIC DNA]</scope>
    <source>
        <strain evidence="3">CECT 8713</strain>
    </source>
</reference>
<dbReference type="GO" id="GO:0005506">
    <property type="term" value="F:iron ion binding"/>
    <property type="evidence" value="ECO:0007669"/>
    <property type="project" value="InterPro"/>
</dbReference>
<gene>
    <name evidence="2" type="primary">nifU_2</name>
    <name evidence="2" type="ORF">GMA8713_02787</name>
</gene>
<dbReference type="GO" id="GO:0051536">
    <property type="term" value="F:iron-sulfur cluster binding"/>
    <property type="evidence" value="ECO:0007669"/>
    <property type="project" value="InterPro"/>
</dbReference>
<dbReference type="EMBL" id="FIZY01000025">
    <property type="protein sequence ID" value="CZF83753.1"/>
    <property type="molecule type" value="Genomic_DNA"/>
</dbReference>
<name>A0A128FAB7_9GAMM</name>
<evidence type="ECO:0000259" key="1">
    <source>
        <dbReference type="Pfam" id="PF01592"/>
    </source>
</evidence>
<proteinExistence type="predicted"/>
<dbReference type="GO" id="GO:0016226">
    <property type="term" value="P:iron-sulfur cluster assembly"/>
    <property type="evidence" value="ECO:0007669"/>
    <property type="project" value="InterPro"/>
</dbReference>
<dbReference type="PANTHER" id="PTHR10093">
    <property type="entry name" value="IRON-SULFUR CLUSTER ASSEMBLY ENZYME NIFU HOMOLOG"/>
    <property type="match status" value="1"/>
</dbReference>
<evidence type="ECO:0000313" key="3">
    <source>
        <dbReference type="Proteomes" id="UP000073601"/>
    </source>
</evidence>
<dbReference type="Gene3D" id="3.90.1010.10">
    <property type="match status" value="1"/>
</dbReference>
<dbReference type="InterPro" id="IPR002871">
    <property type="entry name" value="NIF_FeS_clus_asmbl_NifU_N"/>
</dbReference>
<feature type="domain" description="NIF system FeS cluster assembly NifU N-terminal" evidence="1">
    <location>
        <begin position="1"/>
        <end position="120"/>
    </location>
</feature>
<protein>
    <submittedName>
        <fullName evidence="2">NifU-like protein</fullName>
    </submittedName>
</protein>
<sequence length="124" mass="13773">MYNSLIVSHFTKPKFTGEIEAAEVTLSVGNSVCGDKLEVQIETKDNVFSNVAYQAWGCATSVAAGDIFCDSIYGKKLEDIAKRDCCTISSMLGELEPSQCHCVDIMTELHKQLFDFIKKVKEHE</sequence>
<dbReference type="OrthoDB" id="9804157at2"/>
<accession>A0A128FAB7</accession>
<evidence type="ECO:0000313" key="2">
    <source>
        <dbReference type="EMBL" id="CZF83753.1"/>
    </source>
</evidence>
<dbReference type="CDD" id="cd06664">
    <property type="entry name" value="IscU_like"/>
    <property type="match status" value="1"/>
</dbReference>
<dbReference type="AlphaFoldDB" id="A0A128FAB7"/>
<dbReference type="Proteomes" id="UP000073601">
    <property type="component" value="Unassembled WGS sequence"/>
</dbReference>
<dbReference type="Pfam" id="PF01592">
    <property type="entry name" value="NifU_N"/>
    <property type="match status" value="1"/>
</dbReference>
<keyword evidence="3" id="KW-1185">Reference proteome</keyword>
<dbReference type="RefSeq" id="WP_062710835.1">
    <property type="nucleotide sequence ID" value="NZ_CAWRCI010000025.1"/>
</dbReference>